<keyword evidence="1" id="KW-0472">Membrane</keyword>
<organism evidence="2 3">
    <name type="scientific">Euplotes crassus</name>
    <dbReference type="NCBI Taxonomy" id="5936"/>
    <lineage>
        <taxon>Eukaryota</taxon>
        <taxon>Sar</taxon>
        <taxon>Alveolata</taxon>
        <taxon>Ciliophora</taxon>
        <taxon>Intramacronucleata</taxon>
        <taxon>Spirotrichea</taxon>
        <taxon>Hypotrichia</taxon>
        <taxon>Euplotida</taxon>
        <taxon>Euplotidae</taxon>
        <taxon>Moneuplotes</taxon>
    </lineage>
</organism>
<evidence type="ECO:0000313" key="3">
    <source>
        <dbReference type="Proteomes" id="UP001295684"/>
    </source>
</evidence>
<sequence length="82" mass="9497">MAACIARCETDRCFWSNCVWLISAMFLVILLILFSFSRSLTSFITFFLISSRCFLALKGSRSPRGMDSFIIKLKQEVNFYMC</sequence>
<gene>
    <name evidence="2" type="ORF">ECRASSUSDP1_LOCUS25193</name>
</gene>
<keyword evidence="3" id="KW-1185">Reference proteome</keyword>
<proteinExistence type="predicted"/>
<protein>
    <submittedName>
        <fullName evidence="2">Uncharacterized protein</fullName>
    </submittedName>
</protein>
<feature type="transmembrane region" description="Helical" evidence="1">
    <location>
        <begin position="12"/>
        <end position="34"/>
    </location>
</feature>
<name>A0AAD1Y342_EUPCR</name>
<reference evidence="2" key="1">
    <citation type="submission" date="2023-07" db="EMBL/GenBank/DDBJ databases">
        <authorList>
            <consortium name="AG Swart"/>
            <person name="Singh M."/>
            <person name="Singh A."/>
            <person name="Seah K."/>
            <person name="Emmerich C."/>
        </authorList>
    </citation>
    <scope>NUCLEOTIDE SEQUENCE</scope>
    <source>
        <strain evidence="2">DP1</strain>
    </source>
</reference>
<dbReference type="Proteomes" id="UP001295684">
    <property type="component" value="Unassembled WGS sequence"/>
</dbReference>
<feature type="transmembrane region" description="Helical" evidence="1">
    <location>
        <begin position="40"/>
        <end position="57"/>
    </location>
</feature>
<accession>A0AAD1Y342</accession>
<dbReference type="EMBL" id="CAMPGE010025982">
    <property type="protein sequence ID" value="CAI2383684.1"/>
    <property type="molecule type" value="Genomic_DNA"/>
</dbReference>
<keyword evidence="1" id="KW-0812">Transmembrane</keyword>
<dbReference type="AlphaFoldDB" id="A0AAD1Y342"/>
<keyword evidence="1" id="KW-1133">Transmembrane helix</keyword>
<evidence type="ECO:0000256" key="1">
    <source>
        <dbReference type="SAM" id="Phobius"/>
    </source>
</evidence>
<evidence type="ECO:0000313" key="2">
    <source>
        <dbReference type="EMBL" id="CAI2383684.1"/>
    </source>
</evidence>
<comment type="caution">
    <text evidence="2">The sequence shown here is derived from an EMBL/GenBank/DDBJ whole genome shotgun (WGS) entry which is preliminary data.</text>
</comment>